<keyword evidence="15 19" id="KW-0057">Aromatic amino acid biosynthesis</keyword>
<feature type="region of interest" description="Disordered" evidence="20">
    <location>
        <begin position="602"/>
        <end position="624"/>
    </location>
</feature>
<feature type="binding site" evidence="17">
    <location>
        <position position="155"/>
    </location>
    <ligand>
        <name>phosphoenolpyruvate</name>
        <dbReference type="ChEBI" id="CHEBI:58702"/>
    </ligand>
</feature>
<evidence type="ECO:0000256" key="8">
    <source>
        <dbReference type="ARBA" id="ARBA00022723"/>
    </source>
</evidence>
<dbReference type="Gene3D" id="2.70.150.10">
    <property type="entry name" value="Calcium-transporting ATPase, cytoplasmic transduction domain A"/>
    <property type="match status" value="1"/>
</dbReference>
<feature type="binding site" evidence="17">
    <location>
        <position position="368"/>
    </location>
    <ligand>
        <name>phosphoenolpyruvate</name>
        <dbReference type="ChEBI" id="CHEBI:58702"/>
    </ligand>
</feature>
<dbReference type="FunFam" id="2.70.150.10:FF:000002">
    <property type="entry name" value="Copper-transporting ATPase 1, putative"/>
    <property type="match status" value="1"/>
</dbReference>
<reference evidence="22" key="1">
    <citation type="submission" date="2021-01" db="EMBL/GenBank/DDBJ databases">
        <authorList>
            <person name="Bezrukov I."/>
        </authorList>
    </citation>
    <scope>NUCLEOTIDE SEQUENCE</scope>
</reference>
<evidence type="ECO:0000313" key="23">
    <source>
        <dbReference type="Proteomes" id="UP000682877"/>
    </source>
</evidence>
<dbReference type="SUPFAM" id="SSF81653">
    <property type="entry name" value="Calcium ATPase, transduction domain A"/>
    <property type="match status" value="1"/>
</dbReference>
<dbReference type="Gene3D" id="3.30.70.100">
    <property type="match status" value="1"/>
</dbReference>
<dbReference type="CDD" id="cd02079">
    <property type="entry name" value="P-type_ATPase_HM"/>
    <property type="match status" value="1"/>
</dbReference>
<dbReference type="GO" id="GO:0043682">
    <property type="term" value="F:P-type divalent copper transporter activity"/>
    <property type="evidence" value="ECO:0007669"/>
    <property type="project" value="TreeGrafter"/>
</dbReference>
<keyword evidence="23" id="KW-1185">Reference proteome</keyword>
<dbReference type="Gene3D" id="3.40.50.1000">
    <property type="entry name" value="HAD superfamily/HAD-like"/>
    <property type="match status" value="1"/>
</dbReference>
<evidence type="ECO:0000256" key="1">
    <source>
        <dbReference type="ARBA" id="ARBA00004141"/>
    </source>
</evidence>
<comment type="subcellular location">
    <subcellularLocation>
        <location evidence="1">Membrane</location>
        <topology evidence="1">Multi-pass membrane protein</topology>
    </subcellularLocation>
    <subcellularLocation>
        <location evidence="19">Plastid</location>
        <location evidence="19">Chloroplast</location>
    </subcellularLocation>
</comment>
<dbReference type="GO" id="GO:0009073">
    <property type="term" value="P:aromatic amino acid family biosynthetic process"/>
    <property type="evidence" value="ECO:0007669"/>
    <property type="project" value="UniProtKB-KW"/>
</dbReference>
<dbReference type="SFLD" id="SFLDS00003">
    <property type="entry name" value="Haloacid_Dehalogenase"/>
    <property type="match status" value="1"/>
</dbReference>
<dbReference type="InterPro" id="IPR023298">
    <property type="entry name" value="ATPase_P-typ_TM_dom_sf"/>
</dbReference>
<evidence type="ECO:0000256" key="2">
    <source>
        <dbReference type="ARBA" id="ARBA00004688"/>
    </source>
</evidence>
<dbReference type="Gene3D" id="3.20.20.70">
    <property type="entry name" value="Aldolase class I"/>
    <property type="match status" value="1"/>
</dbReference>
<dbReference type="InterPro" id="IPR001757">
    <property type="entry name" value="P_typ_ATPase"/>
</dbReference>
<dbReference type="InterPro" id="IPR023214">
    <property type="entry name" value="HAD_sf"/>
</dbReference>
<proteinExistence type="inferred from homology"/>
<dbReference type="SUPFAM" id="SSF55008">
    <property type="entry name" value="HMA, heavy metal-associated domain"/>
    <property type="match status" value="1"/>
</dbReference>
<keyword evidence="17" id="KW-0464">Manganese</keyword>
<dbReference type="SUPFAM" id="SSF56784">
    <property type="entry name" value="HAD-like"/>
    <property type="match status" value="1"/>
</dbReference>
<dbReference type="GO" id="GO:0005507">
    <property type="term" value="F:copper ion binding"/>
    <property type="evidence" value="ECO:0007669"/>
    <property type="project" value="TreeGrafter"/>
</dbReference>
<feature type="region of interest" description="Disordered" evidence="20">
    <location>
        <begin position="1410"/>
        <end position="1433"/>
    </location>
</feature>
<dbReference type="GO" id="GO:0009507">
    <property type="term" value="C:chloroplast"/>
    <property type="evidence" value="ECO:0007669"/>
    <property type="project" value="UniProtKB-SubCell"/>
</dbReference>
<dbReference type="PROSITE" id="PS00154">
    <property type="entry name" value="ATPASE_E1_E2"/>
    <property type="match status" value="1"/>
</dbReference>
<dbReference type="Pfam" id="PF00122">
    <property type="entry name" value="E1-E2_ATPase"/>
    <property type="match status" value="1"/>
</dbReference>
<evidence type="ECO:0000256" key="5">
    <source>
        <dbReference type="ARBA" id="ARBA00022605"/>
    </source>
</evidence>
<evidence type="ECO:0000256" key="20">
    <source>
        <dbReference type="SAM" id="MobiDB-lite"/>
    </source>
</evidence>
<feature type="transmembrane region" description="Helical" evidence="18">
    <location>
        <begin position="1381"/>
        <end position="1401"/>
    </location>
</feature>
<keyword evidence="11 19" id="KW-0809">Transit peptide</keyword>
<dbReference type="PANTHER" id="PTHR43520">
    <property type="entry name" value="ATP7, ISOFORM B"/>
    <property type="match status" value="1"/>
</dbReference>
<dbReference type="SFLD" id="SFLDG00002">
    <property type="entry name" value="C1.7:_P-type_atpase_like"/>
    <property type="match status" value="1"/>
</dbReference>
<keyword evidence="12" id="KW-1278">Translocase</keyword>
<dbReference type="SUPFAM" id="SSF51569">
    <property type="entry name" value="Aldolase"/>
    <property type="match status" value="1"/>
</dbReference>
<dbReference type="InterPro" id="IPR036412">
    <property type="entry name" value="HAD-like_sf"/>
</dbReference>
<dbReference type="Pfam" id="PF00702">
    <property type="entry name" value="Hydrolase"/>
    <property type="match status" value="1"/>
</dbReference>
<comment type="similarity">
    <text evidence="3 18">Belongs to the cation transport ATPase (P-type) (TC 3.A.3) family. Type IB subfamily.</text>
</comment>
<organism evidence="22 23">
    <name type="scientific">Arabidopsis arenosa</name>
    <name type="common">Sand rock-cress</name>
    <name type="synonym">Cardaminopsis arenosa</name>
    <dbReference type="NCBI Taxonomy" id="38785"/>
    <lineage>
        <taxon>Eukaryota</taxon>
        <taxon>Viridiplantae</taxon>
        <taxon>Streptophyta</taxon>
        <taxon>Embryophyta</taxon>
        <taxon>Tracheophyta</taxon>
        <taxon>Spermatophyta</taxon>
        <taxon>Magnoliopsida</taxon>
        <taxon>eudicotyledons</taxon>
        <taxon>Gunneridae</taxon>
        <taxon>Pentapetalae</taxon>
        <taxon>rosids</taxon>
        <taxon>malvids</taxon>
        <taxon>Brassicales</taxon>
        <taxon>Brassicaceae</taxon>
        <taxon>Camelineae</taxon>
        <taxon>Arabidopsis</taxon>
    </lineage>
</organism>
<evidence type="ECO:0000313" key="22">
    <source>
        <dbReference type="EMBL" id="CAE6161638.1"/>
    </source>
</evidence>
<feature type="binding site" evidence="17">
    <location>
        <position position="337"/>
    </location>
    <ligand>
        <name>phosphoenolpyruvate</name>
        <dbReference type="ChEBI" id="CHEBI:58702"/>
    </ligand>
</feature>
<evidence type="ECO:0000256" key="15">
    <source>
        <dbReference type="ARBA" id="ARBA00023141"/>
    </source>
</evidence>
<comment type="cofactor">
    <cofactor evidence="17">
        <name>Mn(2+)</name>
        <dbReference type="ChEBI" id="CHEBI:29035"/>
    </cofactor>
    <cofactor evidence="17">
        <name>Co(2+)</name>
        <dbReference type="ChEBI" id="CHEBI:48828"/>
    </cofactor>
    <cofactor evidence="17">
        <name>Cd(2+)</name>
        <dbReference type="ChEBI" id="CHEBI:48775"/>
    </cofactor>
    <text evidence="17">Binds 1 divalent cation per subunit. The enzyme is active with manganese, cobalt or cadmium ions.</text>
</comment>
<dbReference type="PRINTS" id="PR00119">
    <property type="entry name" value="CATATPASE"/>
</dbReference>
<dbReference type="GO" id="GO:0055070">
    <property type="term" value="P:copper ion homeostasis"/>
    <property type="evidence" value="ECO:0007669"/>
    <property type="project" value="TreeGrafter"/>
</dbReference>
<dbReference type="NCBIfam" id="TIGR01511">
    <property type="entry name" value="ATPase-IB1_Cu"/>
    <property type="match status" value="1"/>
</dbReference>
<evidence type="ECO:0000259" key="21">
    <source>
        <dbReference type="PROSITE" id="PS50846"/>
    </source>
</evidence>
<dbReference type="Gene3D" id="3.40.1110.10">
    <property type="entry name" value="Calcium-transporting ATPase, cytoplasmic domain N"/>
    <property type="match status" value="1"/>
</dbReference>
<feature type="domain" description="HMA" evidence="21">
    <location>
        <begin position="632"/>
        <end position="706"/>
    </location>
</feature>
<dbReference type="SUPFAM" id="SSF81665">
    <property type="entry name" value="Calcium ATPase, transmembrane domain M"/>
    <property type="match status" value="1"/>
</dbReference>
<evidence type="ECO:0000256" key="19">
    <source>
        <dbReference type="RuleBase" id="RU363071"/>
    </source>
</evidence>
<dbReference type="PANTHER" id="PTHR43520:SF22">
    <property type="entry name" value="COPPER-TRANSPORTING ATPASE PAA1, CHLOROPLASTIC"/>
    <property type="match status" value="1"/>
</dbReference>
<dbReference type="GO" id="GO:0005524">
    <property type="term" value="F:ATP binding"/>
    <property type="evidence" value="ECO:0007669"/>
    <property type="project" value="UniProtKB-UniRule"/>
</dbReference>
<dbReference type="InterPro" id="IPR017969">
    <property type="entry name" value="Heavy-metal-associated_CS"/>
</dbReference>
<name>A0A8S2AQE6_ARAAE</name>
<keyword evidence="10 18" id="KW-0067">ATP-binding</keyword>
<protein>
    <recommendedName>
        <fullName evidence="19">Phospho-2-dehydro-3-deoxyheptonate aldolase</fullName>
        <ecNumber evidence="19">2.5.1.54</ecNumber>
    </recommendedName>
</protein>
<keyword evidence="13 18" id="KW-1133">Transmembrane helix</keyword>
<dbReference type="PROSITE" id="PS50846">
    <property type="entry name" value="HMA_2"/>
    <property type="match status" value="1"/>
</dbReference>
<dbReference type="NCBIfam" id="TIGR01525">
    <property type="entry name" value="ATPase-IB_hvy"/>
    <property type="match status" value="1"/>
</dbReference>
<feature type="binding site" evidence="17">
    <location>
        <position position="442"/>
    </location>
    <ligand>
        <name>Mn(2+)</name>
        <dbReference type="ChEBI" id="CHEBI:29035"/>
    </ligand>
</feature>
<dbReference type="EMBL" id="LR999457">
    <property type="protein sequence ID" value="CAE6161638.1"/>
    <property type="molecule type" value="Genomic_DNA"/>
</dbReference>
<dbReference type="InterPro" id="IPR023299">
    <property type="entry name" value="ATPase_P-typ_cyto_dom_N"/>
</dbReference>
<feature type="binding site" evidence="17">
    <location>
        <position position="116"/>
    </location>
    <ligand>
        <name>Mn(2+)</name>
        <dbReference type="ChEBI" id="CHEBI:29035"/>
    </ligand>
</feature>
<feature type="transmembrane region" description="Helical" evidence="18">
    <location>
        <begin position="990"/>
        <end position="1013"/>
    </location>
</feature>
<dbReference type="CDD" id="cd00371">
    <property type="entry name" value="HMA"/>
    <property type="match status" value="1"/>
</dbReference>
<dbReference type="InterPro" id="IPR008250">
    <property type="entry name" value="ATPase_P-typ_transduc_dom_A_sf"/>
</dbReference>
<keyword evidence="19" id="KW-0934">Plastid</keyword>
<evidence type="ECO:0000256" key="3">
    <source>
        <dbReference type="ARBA" id="ARBA00006024"/>
    </source>
</evidence>
<sequence>MVTLNASSPLTTKSFLPYRHAPRRPISFSPVFAVHSTDPKKSTQSASASAKWSIDSWKSMKALQLPEYPDQKDLDSVLQTLSSFPPIVFAGEARKLEDKLGQAAMGQAFMLQGGDCAESFKEFNANNIRDTFRVLLQMGVVLMFGGQLPVIKVGRMAGQFAKPRSDPFEEKDGVKLPSYRGDNINGDAFDEKSRIPDPHRMVRAYTQSVATLNLLRAFATGGYAAMQRVSQWNLDFTQHSEQGDRYRELANRVDEALGFMGAAGLTNAHPIMTTTEFWTSHECLLLPYEQALTREDSTSGLYYDCSAHMLWVGERTRQLDGAHVEFLRGIANPLGIKVSDKMVPSELVRLIEILNPQNKPGRITVIVRMGAENMRVKLPNLIRAVRGAGQIVTWVSDPMHGNTIMAPGGLKTRSFDAIRAELRAFFDVHDQEGSFPGGVHLEMTGQNVTECVGGSRTITYNDLSSRYHTHCDPRLNASQSLELAFIIAEPFSTVTATAMARTTGGPSLPLLTISKALNRHFSGARHLHPLLLARCSPAVRRLGGFHGSRFTSSNSALRSLGAAVLPVIRHRLQCLSSSSPSFRSISSGGGGAGFGGYNGGSGGGGGGGSESGDSKSKLGAGTNDGVSVPSSDIIILDVGGMTCGGCSASVKKILESQPQVASASVNLTTETAIVWPVPEAKSVPDWQKSLGETLANHLTNCGFQSTPRDLVTENFFKVFETKTKDKQARLKESGRELAVSWALCAVCLVGHLTHFLGVNAPWIHAIHSTGFHVSLCLITLLGPGRKLVLDGIKSLLKGSPNMNTLVGLGALSSFSVSSLAAMIPKLGWKTFFEEPVMLIAFVLLGRNLEQRAKIKATSDMTGLLSVLPSKARLLLDGDLQNSTVEVPCNSLSVGDLVVILPGDRVPADGVVKSGRSTIDESSFTGEPLPVTKESGSQVAAGSINLNGTLTVEVHRSGGETAVGDIIRLVEEAQSREAPVQQLVDKVAGRFTYGVMALSAATFTFWNLFGAHVLPSALHNGSPMSLALQLSCSVLVVACPCALGLATPTAMLVGTSLGARRGLLLRGGDILEKFSSVDTVVFDKTGTLTKGHPVVTEVIIPENPRHNFNDTWSEVEVLMLAAAVESNTTHPVGKAIVKAAQARNCQTMKAEEGTFTEEPGSGAVAIVNNKRVTVGTLEWVQRHGATGNSLLALEEHEVNNQSVVYIGVDNTLAAVIRFEDKVREDAAQVVENLTRQGIDVYMLSGDKRNAANYVASVVGINQERVIAGVKPAEKKNFINELQKNKKIVAMVGDGINDAAALASSDVGVAMGGGAGAASEVSPVVLMGNRLTQLLDAMELSRQTMKTVKQNLWWAFGYNIVGIPIAAGVLLPLTGTMLTPSMAGALMGVSSLGVMTNSLLLRYRFFSNRNDKNVKREPKEGTKQPHENTRWKESS</sequence>
<dbReference type="FunFam" id="3.30.70.100:FF:000047">
    <property type="entry name" value="Copper-transporting ATPase PAA1, chloroplastic"/>
    <property type="match status" value="1"/>
</dbReference>
<dbReference type="PROSITE" id="PS01047">
    <property type="entry name" value="HMA_1"/>
    <property type="match status" value="1"/>
</dbReference>
<dbReference type="Proteomes" id="UP000682877">
    <property type="component" value="Chromosome 7"/>
</dbReference>
<evidence type="ECO:0000256" key="7">
    <source>
        <dbReference type="ARBA" id="ARBA00022692"/>
    </source>
</evidence>
<keyword evidence="8 18" id="KW-0479">Metal-binding</keyword>
<keyword evidence="9 18" id="KW-0547">Nucleotide-binding</keyword>
<feature type="transmembrane region" description="Helical" evidence="18">
    <location>
        <begin position="1025"/>
        <end position="1052"/>
    </location>
</feature>
<dbReference type="FunFam" id="3.20.20.70:FF:000128">
    <property type="entry name" value="Phospho-2-dehydro-3-deoxyheptonate aldolase"/>
    <property type="match status" value="1"/>
</dbReference>
<dbReference type="InterPro" id="IPR036163">
    <property type="entry name" value="HMA_dom_sf"/>
</dbReference>
<keyword evidence="19" id="KW-0150">Chloroplast</keyword>
<keyword evidence="17" id="KW-0104">Cadmium</keyword>
<keyword evidence="7 18" id="KW-0812">Transmembrane</keyword>
<feature type="binding site" evidence="17">
    <location>
        <begin position="314"/>
        <end position="315"/>
    </location>
    <ligand>
        <name>phosphoenolpyruvate</name>
        <dbReference type="ChEBI" id="CHEBI:58702"/>
    </ligand>
</feature>
<dbReference type="GO" id="GO:0008652">
    <property type="term" value="P:amino acid biosynthetic process"/>
    <property type="evidence" value="ECO:0007669"/>
    <property type="project" value="UniProtKB-KW"/>
</dbReference>
<dbReference type="GO" id="GO:0016887">
    <property type="term" value="F:ATP hydrolysis activity"/>
    <property type="evidence" value="ECO:0007669"/>
    <property type="project" value="InterPro"/>
</dbReference>
<dbReference type="InterPro" id="IPR002480">
    <property type="entry name" value="DAHP_synth_2"/>
</dbReference>
<dbReference type="InterPro" id="IPR013785">
    <property type="entry name" value="Aldolase_TIM"/>
</dbReference>
<dbReference type="NCBIfam" id="TIGR01494">
    <property type="entry name" value="ATPase_P-type"/>
    <property type="match status" value="2"/>
</dbReference>
<comment type="similarity">
    <text evidence="4 19">Belongs to the class-II DAHP synthase family.</text>
</comment>
<dbReference type="GO" id="GO:0016020">
    <property type="term" value="C:membrane"/>
    <property type="evidence" value="ECO:0007669"/>
    <property type="project" value="UniProtKB-SubCell"/>
</dbReference>
<dbReference type="InterPro" id="IPR027256">
    <property type="entry name" value="P-typ_ATPase_IB"/>
</dbReference>
<keyword evidence="6 19" id="KW-0808">Transferase</keyword>
<evidence type="ECO:0000256" key="14">
    <source>
        <dbReference type="ARBA" id="ARBA00023136"/>
    </source>
</evidence>
<dbReference type="Pfam" id="PF01474">
    <property type="entry name" value="DAHP_synth_2"/>
    <property type="match status" value="1"/>
</dbReference>
<keyword evidence="17" id="KW-0170">Cobalt</keyword>
<dbReference type="Pfam" id="PF00403">
    <property type="entry name" value="HMA"/>
    <property type="match status" value="1"/>
</dbReference>
<dbReference type="NCBIfam" id="TIGR01358">
    <property type="entry name" value="DAHP_synth_II"/>
    <property type="match status" value="1"/>
</dbReference>
<accession>A0A8S2AQE6</accession>
<dbReference type="FunFam" id="3.40.1110.10:FF:000071">
    <property type="entry name" value="Copper-transporting ATPase PAA1 chloroplastic"/>
    <property type="match status" value="1"/>
</dbReference>
<keyword evidence="14 18" id="KW-0472">Membrane</keyword>
<evidence type="ECO:0000256" key="12">
    <source>
        <dbReference type="ARBA" id="ARBA00022967"/>
    </source>
</evidence>
<dbReference type="FunFam" id="3.40.50.1000:FF:000453">
    <property type="entry name" value="Copper-transporting ATPase PAA1 chloroplastic"/>
    <property type="match status" value="1"/>
</dbReference>
<dbReference type="InterPro" id="IPR059000">
    <property type="entry name" value="ATPase_P-type_domA"/>
</dbReference>
<keyword evidence="5 19" id="KW-0028">Amino-acid biosynthesis</keyword>
<feature type="transmembrane region" description="Helical" evidence="18">
    <location>
        <begin position="737"/>
        <end position="756"/>
    </location>
</feature>
<evidence type="ECO:0000256" key="16">
    <source>
        <dbReference type="ARBA" id="ARBA00047508"/>
    </source>
</evidence>
<dbReference type="GO" id="GO:0003849">
    <property type="term" value="F:3-deoxy-7-phosphoheptulonate synthase activity"/>
    <property type="evidence" value="ECO:0007669"/>
    <property type="project" value="UniProtKB-EC"/>
</dbReference>
<dbReference type="InterPro" id="IPR018303">
    <property type="entry name" value="ATPase_P-typ_P_site"/>
</dbReference>
<comment type="pathway">
    <text evidence="2 19">Metabolic intermediate biosynthesis; chorismate biosynthesis; chorismate from D-erythrose 4-phosphate and phosphoenolpyruvate: step 1/7.</text>
</comment>
<dbReference type="InterPro" id="IPR044492">
    <property type="entry name" value="P_typ_ATPase_HD_dom"/>
</dbReference>
<evidence type="ECO:0000256" key="6">
    <source>
        <dbReference type="ARBA" id="ARBA00022679"/>
    </source>
</evidence>
<evidence type="ECO:0000256" key="18">
    <source>
        <dbReference type="RuleBase" id="RU362081"/>
    </source>
</evidence>
<dbReference type="SFLD" id="SFLDF00027">
    <property type="entry name" value="p-type_atpase"/>
    <property type="match status" value="1"/>
</dbReference>
<feature type="binding site" evidence="17">
    <location>
        <position position="472"/>
    </location>
    <ligand>
        <name>Mn(2+)</name>
        <dbReference type="ChEBI" id="CHEBI:29035"/>
    </ligand>
</feature>
<comment type="catalytic activity">
    <reaction evidence="16 19">
        <text>D-erythrose 4-phosphate + phosphoenolpyruvate + H2O = 7-phospho-2-dehydro-3-deoxy-D-arabino-heptonate + phosphate</text>
        <dbReference type="Rhea" id="RHEA:14717"/>
        <dbReference type="ChEBI" id="CHEBI:15377"/>
        <dbReference type="ChEBI" id="CHEBI:16897"/>
        <dbReference type="ChEBI" id="CHEBI:43474"/>
        <dbReference type="ChEBI" id="CHEBI:58394"/>
        <dbReference type="ChEBI" id="CHEBI:58702"/>
        <dbReference type="EC" id="2.5.1.54"/>
    </reaction>
</comment>
<feature type="transmembrane region" description="Helical" evidence="18">
    <location>
        <begin position="1350"/>
        <end position="1369"/>
    </location>
</feature>
<gene>
    <name evidence="22" type="ORF">AARE701A_LOCUS17789</name>
</gene>
<evidence type="ECO:0000256" key="11">
    <source>
        <dbReference type="ARBA" id="ARBA00022946"/>
    </source>
</evidence>
<dbReference type="EC" id="2.5.1.54" evidence="19"/>
<evidence type="ECO:0000256" key="13">
    <source>
        <dbReference type="ARBA" id="ARBA00022989"/>
    </source>
</evidence>
<dbReference type="InterPro" id="IPR006121">
    <property type="entry name" value="HMA_dom"/>
</dbReference>
<evidence type="ECO:0000256" key="4">
    <source>
        <dbReference type="ARBA" id="ARBA00008911"/>
    </source>
</evidence>
<evidence type="ECO:0000256" key="17">
    <source>
        <dbReference type="PIRSR" id="PIRSR602480-1"/>
    </source>
</evidence>
<feature type="binding site" evidence="17">
    <location>
        <position position="400"/>
    </location>
    <ligand>
        <name>Mn(2+)</name>
        <dbReference type="ChEBI" id="CHEBI:29035"/>
    </ligand>
</feature>
<evidence type="ECO:0000256" key="9">
    <source>
        <dbReference type="ARBA" id="ARBA00022741"/>
    </source>
</evidence>
<evidence type="ECO:0000256" key="10">
    <source>
        <dbReference type="ARBA" id="ARBA00022840"/>
    </source>
</evidence>